<evidence type="ECO:0000313" key="1">
    <source>
        <dbReference type="EMBL" id="MFC3513038.1"/>
    </source>
</evidence>
<dbReference type="EMBL" id="JBHRWI010000027">
    <property type="protein sequence ID" value="MFC3513038.1"/>
    <property type="molecule type" value="Genomic_DNA"/>
</dbReference>
<organism evidence="1 2">
    <name type="scientific">Amycolatopsis halotolerans</name>
    <dbReference type="NCBI Taxonomy" id="330083"/>
    <lineage>
        <taxon>Bacteria</taxon>
        <taxon>Bacillati</taxon>
        <taxon>Actinomycetota</taxon>
        <taxon>Actinomycetes</taxon>
        <taxon>Pseudonocardiales</taxon>
        <taxon>Pseudonocardiaceae</taxon>
        <taxon>Amycolatopsis</taxon>
    </lineage>
</organism>
<accession>A0ABV7QN75</accession>
<sequence length="128" mass="14029">MTIVGSVVTLALAVLVGVFLRCYVFSSSTGRHALDVADSDRYIVVEYADVEEIVYAPVGGEIVDQCGIGLGEDDDFHVNSVGARPYLKYYWRTSGRHLIDQTAEFAVFAWAEQDGEYQSVSGKLELVA</sequence>
<gene>
    <name evidence="1" type="ORF">ACFORO_22905</name>
</gene>
<evidence type="ECO:0000313" key="2">
    <source>
        <dbReference type="Proteomes" id="UP001595764"/>
    </source>
</evidence>
<keyword evidence="2" id="KW-1185">Reference proteome</keyword>
<name>A0ABV7QN75_9PSEU</name>
<reference evidence="2" key="1">
    <citation type="journal article" date="2019" name="Int. J. Syst. Evol. Microbiol.">
        <title>The Global Catalogue of Microorganisms (GCM) 10K type strain sequencing project: providing services to taxonomists for standard genome sequencing and annotation.</title>
        <authorList>
            <consortium name="The Broad Institute Genomics Platform"/>
            <consortium name="The Broad Institute Genome Sequencing Center for Infectious Disease"/>
            <person name="Wu L."/>
            <person name="Ma J."/>
        </authorList>
    </citation>
    <scope>NUCLEOTIDE SEQUENCE [LARGE SCALE GENOMIC DNA]</scope>
    <source>
        <strain evidence="2">CGMCC 4.7682</strain>
    </source>
</reference>
<dbReference type="Proteomes" id="UP001595764">
    <property type="component" value="Unassembled WGS sequence"/>
</dbReference>
<comment type="caution">
    <text evidence="1">The sequence shown here is derived from an EMBL/GenBank/DDBJ whole genome shotgun (WGS) entry which is preliminary data.</text>
</comment>
<protein>
    <submittedName>
        <fullName evidence="1">Uncharacterized protein</fullName>
    </submittedName>
</protein>
<dbReference type="RefSeq" id="WP_377872962.1">
    <property type="nucleotide sequence ID" value="NZ_JBHMAY010000043.1"/>
</dbReference>
<proteinExistence type="predicted"/>